<evidence type="ECO:0000256" key="6">
    <source>
        <dbReference type="SAM" id="MobiDB-lite"/>
    </source>
</evidence>
<evidence type="ECO:0000256" key="7">
    <source>
        <dbReference type="SAM" id="Phobius"/>
    </source>
</evidence>
<feature type="transmembrane region" description="Helical" evidence="7">
    <location>
        <begin position="127"/>
        <end position="149"/>
    </location>
</feature>
<evidence type="ECO:0000256" key="4">
    <source>
        <dbReference type="ARBA" id="ARBA00023136"/>
    </source>
</evidence>
<dbReference type="EMBL" id="KV460231">
    <property type="protein sequence ID" value="OBT96066.1"/>
    <property type="molecule type" value="Genomic_DNA"/>
</dbReference>
<dbReference type="Proteomes" id="UP000091956">
    <property type="component" value="Unassembled WGS sequence"/>
</dbReference>
<feature type="domain" description="Rhodopsin" evidence="8">
    <location>
        <begin position="27"/>
        <end position="278"/>
    </location>
</feature>
<proteinExistence type="inferred from homology"/>
<dbReference type="GO" id="GO:0016020">
    <property type="term" value="C:membrane"/>
    <property type="evidence" value="ECO:0007669"/>
    <property type="project" value="UniProtKB-SubCell"/>
</dbReference>
<organism evidence="9 10">
    <name type="scientific">Pseudogymnoascus verrucosus</name>
    <dbReference type="NCBI Taxonomy" id="342668"/>
    <lineage>
        <taxon>Eukaryota</taxon>
        <taxon>Fungi</taxon>
        <taxon>Dikarya</taxon>
        <taxon>Ascomycota</taxon>
        <taxon>Pezizomycotina</taxon>
        <taxon>Leotiomycetes</taxon>
        <taxon>Thelebolales</taxon>
        <taxon>Thelebolaceae</taxon>
        <taxon>Pseudogymnoascus</taxon>
    </lineage>
</organism>
<dbReference type="AlphaFoldDB" id="A0A1B8GJU3"/>
<dbReference type="GeneID" id="28840152"/>
<reference evidence="9 10" key="1">
    <citation type="submission" date="2016-03" db="EMBL/GenBank/DDBJ databases">
        <title>Comparative genomics of Pseudogymnoascus destructans, the fungus causing white-nose syndrome of bats.</title>
        <authorList>
            <person name="Palmer J.M."/>
            <person name="Drees K.P."/>
            <person name="Foster J.T."/>
            <person name="Lindner D.L."/>
        </authorList>
    </citation>
    <scope>NUCLEOTIDE SEQUENCE [LARGE SCALE GENOMIC DNA]</scope>
    <source>
        <strain evidence="9 10">UAMH 10579</strain>
    </source>
</reference>
<name>A0A1B8GJU3_9PEZI</name>
<accession>A0A1B8GJU3</accession>
<gene>
    <name evidence="9" type="ORF">VE01_06766</name>
</gene>
<dbReference type="InterPro" id="IPR049326">
    <property type="entry name" value="Rhodopsin_dom_fungi"/>
</dbReference>
<evidence type="ECO:0000256" key="3">
    <source>
        <dbReference type="ARBA" id="ARBA00022989"/>
    </source>
</evidence>
<dbReference type="PANTHER" id="PTHR33048">
    <property type="entry name" value="PTH11-LIKE INTEGRAL MEMBRANE PROTEIN (AFU_ORTHOLOGUE AFUA_5G11245)"/>
    <property type="match status" value="1"/>
</dbReference>
<dbReference type="InterPro" id="IPR052337">
    <property type="entry name" value="SAT4-like"/>
</dbReference>
<evidence type="ECO:0000259" key="8">
    <source>
        <dbReference type="Pfam" id="PF20684"/>
    </source>
</evidence>
<feature type="compositionally biased region" description="Basic and acidic residues" evidence="6">
    <location>
        <begin position="357"/>
        <end position="373"/>
    </location>
</feature>
<evidence type="ECO:0000313" key="9">
    <source>
        <dbReference type="EMBL" id="OBT96066.1"/>
    </source>
</evidence>
<feature type="transmembrane region" description="Helical" evidence="7">
    <location>
        <begin position="179"/>
        <end position="200"/>
    </location>
</feature>
<evidence type="ECO:0000313" key="10">
    <source>
        <dbReference type="Proteomes" id="UP000091956"/>
    </source>
</evidence>
<dbReference type="RefSeq" id="XP_018129799.1">
    <property type="nucleotide sequence ID" value="XM_018276206.2"/>
</dbReference>
<feature type="region of interest" description="Disordered" evidence="6">
    <location>
        <begin position="344"/>
        <end position="373"/>
    </location>
</feature>
<feature type="transmembrane region" description="Helical" evidence="7">
    <location>
        <begin position="6"/>
        <end position="31"/>
    </location>
</feature>
<keyword evidence="4 7" id="KW-0472">Membrane</keyword>
<dbReference type="PANTHER" id="PTHR33048:SF158">
    <property type="entry name" value="MEMBRANE PROTEIN PTH11-LIKE, PUTATIVE-RELATED"/>
    <property type="match status" value="1"/>
</dbReference>
<comment type="similarity">
    <text evidence="5">Belongs to the SAT4 family.</text>
</comment>
<keyword evidence="3 7" id="KW-1133">Transmembrane helix</keyword>
<evidence type="ECO:0000256" key="5">
    <source>
        <dbReference type="ARBA" id="ARBA00038359"/>
    </source>
</evidence>
<keyword evidence="2 7" id="KW-0812">Transmembrane</keyword>
<sequence length="373" mass="40940">MGNYPLQDVCLAVICGTPVIAAICTGLRVLARRRIGVKLMADDWLVIAATVLSIALIGPSYEYVKLWHIGIHIWDVSQQDMEPPFDRNYHVQLSFNLINYLILPLVKVSLIMLLLRVASIIDRVRIALYALLGIVTAAAVIPWFIMLFMCPPRTGNTWAPTTFGGARCVNRVRIGELQIFVTSFSLLTDLLVLPIPFIISQKLVSLSLRSRLVIGAIFASTLAVTAISAAKIYLTYLDRLYVVAEPDWTYPIDYCVNHIENNVAILVACLPTYRGLFTNAANRNKPTAATADIRRTYPTYGMGSRPGDVVLSNVEVDGVNPTRKGNDVGMATIVTGLVTQDSKSGSIDLESGGGSSHSRDYRHDSMADLVGKR</sequence>
<feature type="transmembrane region" description="Helical" evidence="7">
    <location>
        <begin position="212"/>
        <end position="234"/>
    </location>
</feature>
<dbReference type="Pfam" id="PF20684">
    <property type="entry name" value="Fung_rhodopsin"/>
    <property type="match status" value="1"/>
</dbReference>
<evidence type="ECO:0000256" key="2">
    <source>
        <dbReference type="ARBA" id="ARBA00022692"/>
    </source>
</evidence>
<dbReference type="OrthoDB" id="5329176at2759"/>
<comment type="subcellular location">
    <subcellularLocation>
        <location evidence="1">Membrane</location>
        <topology evidence="1">Multi-pass membrane protein</topology>
    </subcellularLocation>
</comment>
<evidence type="ECO:0000256" key="1">
    <source>
        <dbReference type="ARBA" id="ARBA00004141"/>
    </source>
</evidence>
<keyword evidence="10" id="KW-1185">Reference proteome</keyword>
<protein>
    <recommendedName>
        <fullName evidence="8">Rhodopsin domain-containing protein</fullName>
    </recommendedName>
</protein>
<reference evidence="10" key="2">
    <citation type="journal article" date="2018" name="Nat. Commun.">
        <title>Extreme sensitivity to ultraviolet light in the fungal pathogen causing white-nose syndrome of bats.</title>
        <authorList>
            <person name="Palmer J.M."/>
            <person name="Drees K.P."/>
            <person name="Foster J.T."/>
            <person name="Lindner D.L."/>
        </authorList>
    </citation>
    <scope>NUCLEOTIDE SEQUENCE [LARGE SCALE GENOMIC DNA]</scope>
    <source>
        <strain evidence="10">UAMH 10579</strain>
    </source>
</reference>
<feature type="transmembrane region" description="Helical" evidence="7">
    <location>
        <begin position="43"/>
        <end position="61"/>
    </location>
</feature>
<feature type="transmembrane region" description="Helical" evidence="7">
    <location>
        <begin position="97"/>
        <end position="115"/>
    </location>
</feature>